<gene>
    <name evidence="1" type="ORF">ES332_D07G136300v1</name>
</gene>
<reference evidence="1 2" key="1">
    <citation type="submission" date="2019-07" db="EMBL/GenBank/DDBJ databases">
        <title>WGS assembly of Gossypium tomentosum.</title>
        <authorList>
            <person name="Chen Z.J."/>
            <person name="Sreedasyam A."/>
            <person name="Ando A."/>
            <person name="Song Q."/>
            <person name="De L."/>
            <person name="Hulse-Kemp A."/>
            <person name="Ding M."/>
            <person name="Ye W."/>
            <person name="Kirkbride R."/>
            <person name="Jenkins J."/>
            <person name="Plott C."/>
            <person name="Lovell J."/>
            <person name="Lin Y.-M."/>
            <person name="Vaughn R."/>
            <person name="Liu B."/>
            <person name="Li W."/>
            <person name="Simpson S."/>
            <person name="Scheffler B."/>
            <person name="Saski C."/>
            <person name="Grover C."/>
            <person name="Hu G."/>
            <person name="Conover J."/>
            <person name="Carlson J."/>
            <person name="Shu S."/>
            <person name="Boston L."/>
            <person name="Williams M."/>
            <person name="Peterson D."/>
            <person name="Mcgee K."/>
            <person name="Jones D."/>
            <person name="Wendel J."/>
            <person name="Stelly D."/>
            <person name="Grimwood J."/>
            <person name="Schmutz J."/>
        </authorList>
    </citation>
    <scope>NUCLEOTIDE SEQUENCE [LARGE SCALE GENOMIC DNA]</scope>
    <source>
        <strain evidence="1">7179.01</strain>
    </source>
</reference>
<organism evidence="1 2">
    <name type="scientific">Gossypium tomentosum</name>
    <name type="common">Hawaiian cotton</name>
    <name type="synonym">Gossypium sandvicense</name>
    <dbReference type="NCBI Taxonomy" id="34277"/>
    <lineage>
        <taxon>Eukaryota</taxon>
        <taxon>Viridiplantae</taxon>
        <taxon>Streptophyta</taxon>
        <taxon>Embryophyta</taxon>
        <taxon>Tracheophyta</taxon>
        <taxon>Spermatophyta</taxon>
        <taxon>Magnoliopsida</taxon>
        <taxon>eudicotyledons</taxon>
        <taxon>Gunneridae</taxon>
        <taxon>Pentapetalae</taxon>
        <taxon>rosids</taxon>
        <taxon>malvids</taxon>
        <taxon>Malvales</taxon>
        <taxon>Malvaceae</taxon>
        <taxon>Malvoideae</taxon>
        <taxon>Gossypium</taxon>
    </lineage>
</organism>
<protein>
    <submittedName>
        <fullName evidence="1">Uncharacterized protein</fullName>
    </submittedName>
</protein>
<sequence length="87" mass="9645">MRRSAKPKSTPFKRPFVRSLILELETPVHQQVAPKRGKNLPVFSFAVDLKQVTVAVLDKAGGGGQMIGRDVRCTWSWHAALEEGLGF</sequence>
<dbReference type="Proteomes" id="UP000322667">
    <property type="component" value="Chromosome D07"/>
</dbReference>
<dbReference type="EMBL" id="CM017629">
    <property type="protein sequence ID" value="TYH62676.1"/>
    <property type="molecule type" value="Genomic_DNA"/>
</dbReference>
<accession>A0A5D2K7T1</accession>
<dbReference type="AlphaFoldDB" id="A0A5D2K7T1"/>
<name>A0A5D2K7T1_GOSTO</name>
<proteinExistence type="predicted"/>
<keyword evidence="2" id="KW-1185">Reference proteome</keyword>
<evidence type="ECO:0000313" key="1">
    <source>
        <dbReference type="EMBL" id="TYH62676.1"/>
    </source>
</evidence>
<evidence type="ECO:0000313" key="2">
    <source>
        <dbReference type="Proteomes" id="UP000322667"/>
    </source>
</evidence>